<dbReference type="InterPro" id="IPR001680">
    <property type="entry name" value="WD40_rpt"/>
</dbReference>
<name>A0A9W9HZL5_9EURO</name>
<protein>
    <recommendedName>
        <fullName evidence="4">RIC1 C-terminal alpha solenoid region domain-containing protein</fullName>
    </recommendedName>
</protein>
<dbReference type="Pfam" id="PF25440">
    <property type="entry name" value="Beta-prop_RIC1_2nd"/>
    <property type="match status" value="1"/>
</dbReference>
<dbReference type="InterPro" id="IPR015943">
    <property type="entry name" value="WD40/YVTN_repeat-like_dom_sf"/>
</dbReference>
<evidence type="ECO:0000256" key="3">
    <source>
        <dbReference type="SAM" id="MobiDB-lite"/>
    </source>
</evidence>
<dbReference type="RefSeq" id="XP_056542013.1">
    <property type="nucleotide sequence ID" value="XM_056689584.1"/>
</dbReference>
<dbReference type="OrthoDB" id="67540at2759"/>
<organism evidence="5 6">
    <name type="scientific">Penicillium canariense</name>
    <dbReference type="NCBI Taxonomy" id="189055"/>
    <lineage>
        <taxon>Eukaryota</taxon>
        <taxon>Fungi</taxon>
        <taxon>Dikarya</taxon>
        <taxon>Ascomycota</taxon>
        <taxon>Pezizomycotina</taxon>
        <taxon>Eurotiomycetes</taxon>
        <taxon>Eurotiomycetidae</taxon>
        <taxon>Eurotiales</taxon>
        <taxon>Aspergillaceae</taxon>
        <taxon>Penicillium</taxon>
    </lineage>
</organism>
<feature type="compositionally biased region" description="Basic and acidic residues" evidence="3">
    <location>
        <begin position="21"/>
        <end position="51"/>
    </location>
</feature>
<comment type="subcellular location">
    <subcellularLocation>
        <location evidence="1">Membrane</location>
    </subcellularLocation>
</comment>
<evidence type="ECO:0000313" key="6">
    <source>
        <dbReference type="Proteomes" id="UP001149163"/>
    </source>
</evidence>
<dbReference type="GO" id="GO:0006886">
    <property type="term" value="P:intracellular protein transport"/>
    <property type="evidence" value="ECO:0007669"/>
    <property type="project" value="InterPro"/>
</dbReference>
<proteinExistence type="predicted"/>
<sequence length="1070" mass="118031">MYWPNGVPRVYAVNGPNIAHVSDDVNHQDIRSPATETRDSTKSKADDRDAENPEIPNDEPKPEPSAEPDIPRWEQEAINGLCVSRAGHMFATITESSICLWQTRPTAVVAAIARSSYSLQMYGSNVALLMHPDSTILVVQTLNGYLLTYSVASDPATRVYQQRFDHSTHPRRQQLARFSAVEEANVVGDISLRFRMAIKIESGIVKALALDQELVVATVKPPAIQCIRWVPETSGTQTTSELLSRILNIPKKVSIVDMVYDRAMNLLIWLTSNGQAYAVQRVPGVQEDSDTPKKLFHGHCFHDPKNDSEKALNVAVNARFSLLTVGCANGEVLVYTAKDYMGNVPLSQKLELPASPATTGALTCMSYSPDGYCLFAGYENGWTTWSVFGKPGGNSFSVDSALASTNGENWLTGISDGCWIGGGSDIILSGQNDRRLWILETARSALTGCFSAANLARGLLQTGTEFILYRGHDLPDLMTISGKDSLWHHAQYPPAYLHSQWPIRSCVVSPDGRYVAIAGRRGLAHYSVNSGRWKVFGDSKVENSFAVRGGMCWYGHILIAAVESDGSYELRLYSREDTLSNNSIMHIEYLPSPVVFIGPSGEDSLLVYTYDNILYHYIINSMQPQITLVPVGQIAFNGIVRAPTRVRAISWVLPEDQMPSVLLLVDGNLVLLQPTVTDGGDLKYDMRVISHDVEYYVLTRDQLSFNFSSQVDESLPSSPSAEVALGPSYSSLSLRDSLWMFRGKDLLAWNDVQDVLQQETVPAPLIIPLDFYPLSVILNKGVVLGVESEMTQRRDVTFTSLKFAIRTHLFLPYFLQYCLVNLGTPAALSLCRHFSHLSYFAHGLEILLHHVLDDEVDNESRATKAEGEGPLLPTVISFLQASLPTREYLDIVVQCTRKTELRSWRTLFTYLPPPKDLFEQALRLDSLKTAVGYLLVLQAFEDEEQGHDGRIEEYVVRLIGLASQKGDWELCAELARFLIALDSSGEMLQRAIGRVGLRSGSRPSANAGNSGLGSRTNSAASVKGLGLTLPVRTPSWSSLSPTSSLSPHQSGRDGDVSDEYPHSLDSRDGL</sequence>
<feature type="region of interest" description="Disordered" evidence="3">
    <location>
        <begin position="19"/>
        <end position="69"/>
    </location>
</feature>
<feature type="domain" description="RIC1 C-terminal alpha solenoid region" evidence="4">
    <location>
        <begin position="813"/>
        <end position="996"/>
    </location>
</feature>
<dbReference type="GO" id="GO:0042147">
    <property type="term" value="P:retrograde transport, endosome to Golgi"/>
    <property type="evidence" value="ECO:0007669"/>
    <property type="project" value="TreeGrafter"/>
</dbReference>
<dbReference type="SUPFAM" id="SSF69322">
    <property type="entry name" value="Tricorn protease domain 2"/>
    <property type="match status" value="1"/>
</dbReference>
<keyword evidence="2" id="KW-0472">Membrane</keyword>
<dbReference type="EMBL" id="JAPQKN010000004">
    <property type="protein sequence ID" value="KAJ5160455.1"/>
    <property type="molecule type" value="Genomic_DNA"/>
</dbReference>
<dbReference type="PANTHER" id="PTHR22746">
    <property type="entry name" value="RAB6A-GEF COMPLEX PARTNER PROTEIN 1"/>
    <property type="match status" value="1"/>
</dbReference>
<comment type="caution">
    <text evidence="5">The sequence shown here is derived from an EMBL/GenBank/DDBJ whole genome shotgun (WGS) entry which is preliminary data.</text>
</comment>
<gene>
    <name evidence="5" type="ORF">N7482_007459</name>
</gene>
<dbReference type="InterPro" id="IPR009771">
    <property type="entry name" value="RIC1_C"/>
</dbReference>
<evidence type="ECO:0000259" key="4">
    <source>
        <dbReference type="Pfam" id="PF07064"/>
    </source>
</evidence>
<dbReference type="AlphaFoldDB" id="A0A9W9HZL5"/>
<feature type="compositionally biased region" description="Basic and acidic residues" evidence="3">
    <location>
        <begin position="1050"/>
        <end position="1070"/>
    </location>
</feature>
<accession>A0A9W9HZL5</accession>
<dbReference type="Pfam" id="PF07064">
    <property type="entry name" value="RIC1"/>
    <property type="match status" value="1"/>
</dbReference>
<dbReference type="InterPro" id="IPR040096">
    <property type="entry name" value="Ric1"/>
</dbReference>
<dbReference type="GO" id="GO:0034066">
    <property type="term" value="C:Ric1-Rgp1 guanyl-nucleotide exchange factor complex"/>
    <property type="evidence" value="ECO:0007669"/>
    <property type="project" value="InterPro"/>
</dbReference>
<reference evidence="5" key="2">
    <citation type="journal article" date="2023" name="IMA Fungus">
        <title>Comparative genomic study of the Penicillium genus elucidates a diverse pangenome and 15 lateral gene transfer events.</title>
        <authorList>
            <person name="Petersen C."/>
            <person name="Sorensen T."/>
            <person name="Nielsen M.R."/>
            <person name="Sondergaard T.E."/>
            <person name="Sorensen J.L."/>
            <person name="Fitzpatrick D.A."/>
            <person name="Frisvad J.C."/>
            <person name="Nielsen K.L."/>
        </authorList>
    </citation>
    <scope>NUCLEOTIDE SEQUENCE</scope>
    <source>
        <strain evidence="5">IBT 26290</strain>
    </source>
</reference>
<dbReference type="Gene3D" id="2.130.10.10">
    <property type="entry name" value="YVTN repeat-like/Quinoprotein amine dehydrogenase"/>
    <property type="match status" value="1"/>
</dbReference>
<feature type="compositionally biased region" description="Basic and acidic residues" evidence="3">
    <location>
        <begin position="58"/>
        <end position="69"/>
    </location>
</feature>
<dbReference type="Proteomes" id="UP001149163">
    <property type="component" value="Unassembled WGS sequence"/>
</dbReference>
<evidence type="ECO:0000256" key="2">
    <source>
        <dbReference type="ARBA" id="ARBA00023136"/>
    </source>
</evidence>
<evidence type="ECO:0000313" key="5">
    <source>
        <dbReference type="EMBL" id="KAJ5160455.1"/>
    </source>
</evidence>
<dbReference type="GO" id="GO:0000139">
    <property type="term" value="C:Golgi membrane"/>
    <property type="evidence" value="ECO:0007669"/>
    <property type="project" value="TreeGrafter"/>
</dbReference>
<dbReference type="PANTHER" id="PTHR22746:SF10">
    <property type="entry name" value="GUANINE NUCLEOTIDE EXCHANGE FACTOR SUBUNIT RIC1"/>
    <property type="match status" value="1"/>
</dbReference>
<keyword evidence="6" id="KW-1185">Reference proteome</keyword>
<feature type="region of interest" description="Disordered" evidence="3">
    <location>
        <begin position="1032"/>
        <end position="1070"/>
    </location>
</feature>
<dbReference type="SMART" id="SM00320">
    <property type="entry name" value="WD40"/>
    <property type="match status" value="4"/>
</dbReference>
<evidence type="ECO:0000256" key="1">
    <source>
        <dbReference type="ARBA" id="ARBA00004370"/>
    </source>
</evidence>
<dbReference type="GeneID" id="81428760"/>
<dbReference type="GO" id="GO:0005829">
    <property type="term" value="C:cytosol"/>
    <property type="evidence" value="ECO:0007669"/>
    <property type="project" value="TreeGrafter"/>
</dbReference>
<reference evidence="5" key="1">
    <citation type="submission" date="2022-11" db="EMBL/GenBank/DDBJ databases">
        <authorList>
            <person name="Petersen C."/>
        </authorList>
    </citation>
    <scope>NUCLEOTIDE SEQUENCE</scope>
    <source>
        <strain evidence="5">IBT 26290</strain>
    </source>
</reference>
<feature type="compositionally biased region" description="Low complexity" evidence="3">
    <location>
        <begin position="1033"/>
        <end position="1047"/>
    </location>
</feature>